<sequence length="133" mass="14890">MTGEITLTLSREHAEILLRTLLNRNERLCDIRQQLCEPESSDELGREEGAFFEEENAVVQRVISTLCSALETVPNPSREWTRENIEELKQLAADQLTPSQIGRKLGRTEGSIQHKAGDRDISLTPQSKSGTGD</sequence>
<organism evidence="2 3">
    <name type="scientific">Methylocystis iwaonis</name>
    <dbReference type="NCBI Taxonomy" id="2885079"/>
    <lineage>
        <taxon>Bacteria</taxon>
        <taxon>Pseudomonadati</taxon>
        <taxon>Pseudomonadota</taxon>
        <taxon>Alphaproteobacteria</taxon>
        <taxon>Hyphomicrobiales</taxon>
        <taxon>Methylocystaceae</taxon>
        <taxon>Methylocystis</taxon>
    </lineage>
</organism>
<dbReference type="Proteomes" id="UP001317629">
    <property type="component" value="Chromosome"/>
</dbReference>
<feature type="region of interest" description="Disordered" evidence="1">
    <location>
        <begin position="91"/>
        <end position="133"/>
    </location>
</feature>
<reference evidence="2 3" key="1">
    <citation type="journal article" date="2023" name="Int. J. Syst. Evol. Microbiol.">
        <title>Methylocystis iwaonis sp. nov., a type II methane-oxidizing bacterium from surface soil of a rice paddy field in Japan, and emended description of the genus Methylocystis (ex Whittenbury et al. 1970) Bowman et al. 1993.</title>
        <authorList>
            <person name="Kaise H."/>
            <person name="Sawadogo J.B."/>
            <person name="Alam M.S."/>
            <person name="Ueno C."/>
            <person name="Dianou D."/>
            <person name="Shinjo R."/>
            <person name="Asakawa S."/>
        </authorList>
    </citation>
    <scope>NUCLEOTIDE SEQUENCE [LARGE SCALE GENOMIC DNA]</scope>
    <source>
        <strain evidence="2 3">SS37A-Re</strain>
    </source>
</reference>
<evidence type="ECO:0000256" key="1">
    <source>
        <dbReference type="SAM" id="MobiDB-lite"/>
    </source>
</evidence>
<dbReference type="RefSeq" id="WP_281931204.1">
    <property type="nucleotide sequence ID" value="NZ_AP027142.1"/>
</dbReference>
<keyword evidence="3" id="KW-1185">Reference proteome</keyword>
<name>A0ABN6VF47_9HYPH</name>
<evidence type="ECO:0000313" key="2">
    <source>
        <dbReference type="EMBL" id="BDV33706.1"/>
    </source>
</evidence>
<evidence type="ECO:0000313" key="3">
    <source>
        <dbReference type="Proteomes" id="UP001317629"/>
    </source>
</evidence>
<proteinExistence type="predicted"/>
<protein>
    <submittedName>
        <fullName evidence="2">Uncharacterized protein</fullName>
    </submittedName>
</protein>
<feature type="compositionally biased region" description="Polar residues" evidence="1">
    <location>
        <begin position="123"/>
        <end position="133"/>
    </location>
</feature>
<dbReference type="EMBL" id="AP027142">
    <property type="protein sequence ID" value="BDV33706.1"/>
    <property type="molecule type" value="Genomic_DNA"/>
</dbReference>
<gene>
    <name evidence="2" type="ORF">SS37A_12350</name>
</gene>
<accession>A0ABN6VF47</accession>